<dbReference type="InParanoid" id="A0A369JHY5"/>
<reference evidence="1" key="1">
    <citation type="submission" date="2018-04" db="EMBL/GenBank/DDBJ databases">
        <title>Whole genome sequencing of Hypsizygus marmoreus.</title>
        <authorList>
            <person name="Choi I.-G."/>
            <person name="Min B."/>
            <person name="Kim J.-G."/>
            <person name="Kim S."/>
            <person name="Oh Y.-L."/>
            <person name="Kong W.-S."/>
            <person name="Park H."/>
            <person name="Jeong J."/>
            <person name="Song E.-S."/>
        </authorList>
    </citation>
    <scope>NUCLEOTIDE SEQUENCE [LARGE SCALE GENOMIC DNA]</scope>
    <source>
        <strain evidence="1">51987-8</strain>
    </source>
</reference>
<dbReference type="EMBL" id="LUEZ02000080">
    <property type="protein sequence ID" value="RDB19333.1"/>
    <property type="molecule type" value="Genomic_DNA"/>
</dbReference>
<name>A0A369JHY5_HYPMA</name>
<sequence>MGDRKESLPRSMLFNRPFEGWMGSESLRHPQIIVRRVRMRGFCVKYERRHSFFDKREFEARLRRCLVVISTPLGQQ</sequence>
<accession>A0A369JHY5</accession>
<organism evidence="1 2">
    <name type="scientific">Hypsizygus marmoreus</name>
    <name type="common">White beech mushroom</name>
    <name type="synonym">Agaricus marmoreus</name>
    <dbReference type="NCBI Taxonomy" id="39966"/>
    <lineage>
        <taxon>Eukaryota</taxon>
        <taxon>Fungi</taxon>
        <taxon>Dikarya</taxon>
        <taxon>Basidiomycota</taxon>
        <taxon>Agaricomycotina</taxon>
        <taxon>Agaricomycetes</taxon>
        <taxon>Agaricomycetidae</taxon>
        <taxon>Agaricales</taxon>
        <taxon>Tricholomatineae</taxon>
        <taxon>Lyophyllaceae</taxon>
        <taxon>Hypsizygus</taxon>
    </lineage>
</organism>
<protein>
    <submittedName>
        <fullName evidence="1">Uncharacterized protein</fullName>
    </submittedName>
</protein>
<gene>
    <name evidence="1" type="ORF">Hypma_013418</name>
</gene>
<keyword evidence="2" id="KW-1185">Reference proteome</keyword>
<comment type="caution">
    <text evidence="1">The sequence shown here is derived from an EMBL/GenBank/DDBJ whole genome shotgun (WGS) entry which is preliminary data.</text>
</comment>
<dbReference type="AlphaFoldDB" id="A0A369JHY5"/>
<proteinExistence type="predicted"/>
<evidence type="ECO:0000313" key="2">
    <source>
        <dbReference type="Proteomes" id="UP000076154"/>
    </source>
</evidence>
<dbReference type="Proteomes" id="UP000076154">
    <property type="component" value="Unassembled WGS sequence"/>
</dbReference>
<evidence type="ECO:0000313" key="1">
    <source>
        <dbReference type="EMBL" id="RDB19333.1"/>
    </source>
</evidence>